<feature type="transmembrane region" description="Helical" evidence="1">
    <location>
        <begin position="50"/>
        <end position="69"/>
    </location>
</feature>
<name>A0A0Q3QPU1_9BACI</name>
<evidence type="ECO:0000313" key="2">
    <source>
        <dbReference type="EMBL" id="KQL19624.1"/>
    </source>
</evidence>
<keyword evidence="1" id="KW-0812">Transmembrane</keyword>
<dbReference type="AlphaFoldDB" id="A0A0Q3QPU1"/>
<proteinExistence type="predicted"/>
<reference evidence="2 3" key="1">
    <citation type="submission" date="2015-09" db="EMBL/GenBank/DDBJ databases">
        <title>Genome sequencing project for genomic taxonomy and phylogenomics of Bacillus-like bacteria.</title>
        <authorList>
            <person name="Liu B."/>
            <person name="Wang J."/>
            <person name="Zhu Y."/>
            <person name="Liu G."/>
            <person name="Chen Q."/>
            <person name="Chen Z."/>
            <person name="Lan J."/>
            <person name="Che J."/>
            <person name="Ge C."/>
            <person name="Shi H."/>
            <person name="Pan Z."/>
            <person name="Liu X."/>
        </authorList>
    </citation>
    <scope>NUCLEOTIDE SEQUENCE [LARGE SCALE GENOMIC DNA]</scope>
    <source>
        <strain evidence="2 3">FJAT-18043</strain>
    </source>
</reference>
<evidence type="ECO:0008006" key="4">
    <source>
        <dbReference type="Google" id="ProtNLM"/>
    </source>
</evidence>
<dbReference type="PATRIC" id="fig|1637975.4.peg.2737"/>
<comment type="caution">
    <text evidence="2">The sequence shown here is derived from an EMBL/GenBank/DDBJ whole genome shotgun (WGS) entry which is preliminary data.</text>
</comment>
<organism evidence="2 3">
    <name type="scientific">Cytobacillus solani</name>
    <dbReference type="NCBI Taxonomy" id="1637975"/>
    <lineage>
        <taxon>Bacteria</taxon>
        <taxon>Bacillati</taxon>
        <taxon>Bacillota</taxon>
        <taxon>Bacilli</taxon>
        <taxon>Bacillales</taxon>
        <taxon>Bacillaceae</taxon>
        <taxon>Cytobacillus</taxon>
    </lineage>
</organism>
<accession>A0A0Q3QPU1</accession>
<protein>
    <recommendedName>
        <fullName evidence="4">DUF3953 domain-containing protein</fullName>
    </recommendedName>
</protein>
<keyword evidence="3" id="KW-1185">Reference proteome</keyword>
<evidence type="ECO:0000313" key="3">
    <source>
        <dbReference type="Proteomes" id="UP000050996"/>
    </source>
</evidence>
<keyword evidence="1" id="KW-0472">Membrane</keyword>
<evidence type="ECO:0000256" key="1">
    <source>
        <dbReference type="SAM" id="Phobius"/>
    </source>
</evidence>
<feature type="transmembrane region" description="Helical" evidence="1">
    <location>
        <begin position="76"/>
        <end position="101"/>
    </location>
</feature>
<keyword evidence="1" id="KW-1133">Transmembrane helix</keyword>
<dbReference type="Proteomes" id="UP000050996">
    <property type="component" value="Unassembled WGS sequence"/>
</dbReference>
<sequence>MELEVKSKKKKRQRQRVPTVTGLLSFVTAIIALAGLNIALLMDYDEFPDFFLIKLPLVGLILGGIGLFTQKRSRLFSIWGMFLCLFIFIFTFTMFGLAWSINPKP</sequence>
<dbReference type="STRING" id="1637975.AN957_14325"/>
<feature type="transmembrane region" description="Helical" evidence="1">
    <location>
        <begin position="20"/>
        <end position="44"/>
    </location>
</feature>
<dbReference type="EMBL" id="LJIX01000006">
    <property type="protein sequence ID" value="KQL19624.1"/>
    <property type="molecule type" value="Genomic_DNA"/>
</dbReference>
<dbReference type="RefSeq" id="WP_053476161.1">
    <property type="nucleotide sequence ID" value="NZ_CP041305.1"/>
</dbReference>
<gene>
    <name evidence="2" type="ORF">AN957_14325</name>
</gene>